<evidence type="ECO:0000313" key="2">
    <source>
        <dbReference type="EMBL" id="WOX54920.1"/>
    </source>
</evidence>
<proteinExistence type="predicted"/>
<dbReference type="Proteomes" id="UP001626603">
    <property type="component" value="Chromosome"/>
</dbReference>
<protein>
    <recommendedName>
        <fullName evidence="4">Site-specific DNA-methyltransferase (adenine-specific)</fullName>
    </recommendedName>
</protein>
<organism evidence="2 3">
    <name type="scientific">Methanoculleus palmolei</name>
    <dbReference type="NCBI Taxonomy" id="72612"/>
    <lineage>
        <taxon>Archaea</taxon>
        <taxon>Methanobacteriati</taxon>
        <taxon>Methanobacteriota</taxon>
        <taxon>Stenosarchaea group</taxon>
        <taxon>Methanomicrobia</taxon>
        <taxon>Methanomicrobiales</taxon>
        <taxon>Methanomicrobiaceae</taxon>
        <taxon>Methanoculleus</taxon>
    </lineage>
</organism>
<evidence type="ECO:0000313" key="3">
    <source>
        <dbReference type="Proteomes" id="UP001626603"/>
    </source>
</evidence>
<dbReference type="AlphaFoldDB" id="A0ABD8A6Y5"/>
<evidence type="ECO:0008006" key="4">
    <source>
        <dbReference type="Google" id="ProtNLM"/>
    </source>
</evidence>
<accession>A0ABD8A6Y5</accession>
<sequence length="134" mass="14854">MKVSRFGTSNDGELRANSNHASNEYFLPVMGLIFLRHAYSRFLTMKDTVEANFPARGGKTRALTKEEFSRKSASFPETKICDVRGPVKPVDRAELEANDRLLTPGRYVGAAPEEEGGFRGSAPRDPRGTGRPQH</sequence>
<dbReference type="EMBL" id="CP137641">
    <property type="protein sequence ID" value="WOX54920.1"/>
    <property type="molecule type" value="Genomic_DNA"/>
</dbReference>
<name>A0ABD8A6Y5_9EURY</name>
<reference evidence="2 3" key="1">
    <citation type="submission" date="2023-10" db="EMBL/GenBank/DDBJ databases">
        <title>The complete genome sequence of Methanoculleus palmolei DSM 4273.</title>
        <authorList>
            <person name="Lai S.-J."/>
            <person name="You Y.-T."/>
            <person name="Chen S.-C."/>
        </authorList>
    </citation>
    <scope>NUCLEOTIDE SEQUENCE [LARGE SCALE GENOMIC DNA]</scope>
    <source>
        <strain evidence="2 3">DSM 4273</strain>
    </source>
</reference>
<gene>
    <name evidence="2" type="ORF">R6Y95_05455</name>
</gene>
<keyword evidence="3" id="KW-1185">Reference proteome</keyword>
<feature type="region of interest" description="Disordered" evidence="1">
    <location>
        <begin position="103"/>
        <end position="134"/>
    </location>
</feature>
<evidence type="ECO:0000256" key="1">
    <source>
        <dbReference type="SAM" id="MobiDB-lite"/>
    </source>
</evidence>